<dbReference type="EMBL" id="KV460537">
    <property type="protein sequence ID" value="OCA17029.1"/>
    <property type="molecule type" value="Genomic_DNA"/>
</dbReference>
<dbReference type="AlphaFoldDB" id="A0A1B8Y279"/>
<organism evidence="1">
    <name type="scientific">Xenopus tropicalis</name>
    <name type="common">Western clawed frog</name>
    <name type="synonym">Silurana tropicalis</name>
    <dbReference type="NCBI Taxonomy" id="8364"/>
    <lineage>
        <taxon>Eukaryota</taxon>
        <taxon>Metazoa</taxon>
        <taxon>Chordata</taxon>
        <taxon>Craniata</taxon>
        <taxon>Vertebrata</taxon>
        <taxon>Euteleostomi</taxon>
        <taxon>Amphibia</taxon>
        <taxon>Batrachia</taxon>
        <taxon>Anura</taxon>
        <taxon>Pipoidea</taxon>
        <taxon>Pipidae</taxon>
        <taxon>Xenopodinae</taxon>
        <taxon>Xenopus</taxon>
        <taxon>Silurana</taxon>
    </lineage>
</organism>
<reference evidence="1" key="2">
    <citation type="journal article" date="2010" name="Science">
        <title>The genome of the Western clawed frog Xenopus tropicalis.</title>
        <authorList>
            <person name="Hellsten U."/>
            <person name="Harland R.M."/>
            <person name="Gilchrist M.J."/>
            <person name="Hendrix D."/>
            <person name="Jurka J."/>
            <person name="Kapitonov V."/>
            <person name="Ovcharenko I."/>
            <person name="Putnam N.H."/>
            <person name="Shu S."/>
            <person name="Taher L."/>
            <person name="Blitz I.L."/>
            <person name="Blumberg B."/>
            <person name="Dichmann D.S."/>
            <person name="Dubchak I."/>
            <person name="Amaya E."/>
            <person name="Detter J.C."/>
            <person name="Fletcher R."/>
            <person name="Gerhard D.S."/>
            <person name="Goodstein D."/>
            <person name="Graves T."/>
            <person name="Grigoriev I.V."/>
            <person name="Grimwood J."/>
            <person name="Kawashima T."/>
            <person name="Lindquist E."/>
            <person name="Lucas S.M."/>
            <person name="Mead P.E."/>
            <person name="Mitros T."/>
            <person name="Ogino H."/>
            <person name="Ohta Y."/>
            <person name="Poliakov A.V."/>
            <person name="Pollet N."/>
            <person name="Robert J."/>
            <person name="Salamov A."/>
            <person name="Sater A.K."/>
            <person name="Schmutz J."/>
            <person name="Terry A."/>
            <person name="Vize P.D."/>
            <person name="Warren W.C."/>
            <person name="Wells D."/>
            <person name="Wills A."/>
            <person name="Wilson R.K."/>
            <person name="Zimmerman L.B."/>
            <person name="Zorn A.M."/>
            <person name="Grainger R."/>
            <person name="Grammer T."/>
            <person name="Khokha M.K."/>
            <person name="Richardson P.M."/>
            <person name="Rokhsar D.S."/>
        </authorList>
    </citation>
    <scope>NUCLEOTIDE SEQUENCE [LARGE SCALE GENOMIC DNA]</scope>
    <source>
        <strain evidence="1">Nigerian</strain>
    </source>
</reference>
<evidence type="ECO:0000313" key="1">
    <source>
        <dbReference type="EMBL" id="OCA17029.1"/>
    </source>
</evidence>
<proteinExistence type="predicted"/>
<accession>A0A1B8Y279</accession>
<protein>
    <submittedName>
        <fullName evidence="1">Uncharacterized protein</fullName>
    </submittedName>
</protein>
<gene>
    <name evidence="1" type="ORF">XENTR_v90027594mg</name>
</gene>
<sequence>MFCPNWNCPRGHCRGRFTEFPPPSKGAGSCNPFAALWEISHGSTGPKLLGKCFMPRDVSVWHRGAGARVWGPPLYRSPHKAVPYPITAACVAPGGGRGPSLGAPTL</sequence>
<name>A0A1B8Y279_XENTR</name>
<reference evidence="1" key="1">
    <citation type="submission" date="2009-11" db="EMBL/GenBank/DDBJ databases">
        <authorList>
            <consortium name="US DOE Joint Genome Institute (JGI-PGF)"/>
            <person name="Ottilar R."/>
            <person name="Schmutz J."/>
            <person name="Salamov A."/>
            <person name="Cheng J.F."/>
            <person name="Lucas S."/>
            <person name="Pitluck S."/>
            <person name="Gundlach H."/>
            <person name="Guo Y."/>
            <person name="Haberer G."/>
            <person name="Nasrallah J."/>
            <person name="Mayer K.F.X."/>
            <person name="van de Peer Y."/>
            <person name="Weigel D."/>
            <person name="Grigoriev I.V."/>
        </authorList>
    </citation>
    <scope>NUCLEOTIDE SEQUENCE</scope>
    <source>
        <strain evidence="1">Nigerian</strain>
    </source>
</reference>
<reference evidence="1" key="3">
    <citation type="submission" date="2016-05" db="EMBL/GenBank/DDBJ databases">
        <title>WGS assembly of Xenopus tropicalis.</title>
        <authorList>
            <person name="Sessions A."/>
            <person name="Jenkins J."/>
            <person name="Mitros T."/>
            <person name="Lyons J.T."/>
            <person name="Dichmann D.S."/>
            <person name="Robert J."/>
            <person name="Harland R.M."/>
            <person name="Rokhsar D.S."/>
        </authorList>
    </citation>
    <scope>NUCLEOTIDE SEQUENCE</scope>
    <source>
        <strain evidence="1">Nigerian</strain>
    </source>
</reference>